<accession>A0ABR0E5C5</accession>
<protein>
    <recommendedName>
        <fullName evidence="5">NAD(P)-binding protein</fullName>
    </recommendedName>
</protein>
<dbReference type="PANTHER" id="PTHR42901:SF1">
    <property type="entry name" value="ALCOHOL DEHYDROGENASE"/>
    <property type="match status" value="1"/>
</dbReference>
<evidence type="ECO:0008006" key="5">
    <source>
        <dbReference type="Google" id="ProtNLM"/>
    </source>
</evidence>
<proteinExistence type="inferred from homology"/>
<dbReference type="Proteomes" id="UP001305779">
    <property type="component" value="Unassembled WGS sequence"/>
</dbReference>
<evidence type="ECO:0000256" key="1">
    <source>
        <dbReference type="ARBA" id="ARBA00006484"/>
    </source>
</evidence>
<dbReference type="InterPro" id="IPR002347">
    <property type="entry name" value="SDR_fam"/>
</dbReference>
<dbReference type="EMBL" id="JAXOVC010000010">
    <property type="protein sequence ID" value="KAK4496529.1"/>
    <property type="molecule type" value="Genomic_DNA"/>
</dbReference>
<dbReference type="PANTHER" id="PTHR42901">
    <property type="entry name" value="ALCOHOL DEHYDROGENASE"/>
    <property type="match status" value="1"/>
</dbReference>
<keyword evidence="2" id="KW-0560">Oxidoreductase</keyword>
<sequence>MDEIFARFKALPSPTKGYHTTSYPSISPSRPELSLKGKSVLITGGSEGVGLETAKAFAQAGASPIALLARRQERLDAAKAELEKEFPATNFETFVASMTDIPRLEALVQQLGTIDILCLNAAQVTPGLALSFDPETLADSFAVNVVGNVSLIKAFAALPSKGERTVIHTSTSGIQLTIPGMGLYNASKIAMTSLIHNIHEENPNLRAFTFQPVFGFTPGSRDILGLKEGQFEYDSLTLPAHYAVWLCSPEADFLRGRYSWAHWDVEEMKAKKEGILKNTEELRVGVVVDEVKV</sequence>
<dbReference type="SUPFAM" id="SSF51735">
    <property type="entry name" value="NAD(P)-binding Rossmann-fold domains"/>
    <property type="match status" value="1"/>
</dbReference>
<comment type="similarity">
    <text evidence="1">Belongs to the short-chain dehydrogenases/reductases (SDR) family.</text>
</comment>
<dbReference type="CDD" id="cd05233">
    <property type="entry name" value="SDR_c"/>
    <property type="match status" value="1"/>
</dbReference>
<reference evidence="3 4" key="1">
    <citation type="journal article" date="2023" name="G3 (Bethesda)">
        <title>A chromosome-level genome assembly of Zasmidium syzygii isolated from banana leaves.</title>
        <authorList>
            <person name="van Westerhoven A.C."/>
            <person name="Mehrabi R."/>
            <person name="Talebi R."/>
            <person name="Steentjes M.B.F."/>
            <person name="Corcolon B."/>
            <person name="Chong P.A."/>
            <person name="Kema G.H.J."/>
            <person name="Seidl M.F."/>
        </authorList>
    </citation>
    <scope>NUCLEOTIDE SEQUENCE [LARGE SCALE GENOMIC DNA]</scope>
    <source>
        <strain evidence="3 4">P124</strain>
    </source>
</reference>
<keyword evidence="4" id="KW-1185">Reference proteome</keyword>
<evidence type="ECO:0000313" key="3">
    <source>
        <dbReference type="EMBL" id="KAK4496529.1"/>
    </source>
</evidence>
<organism evidence="3 4">
    <name type="scientific">Zasmidium cellare</name>
    <name type="common">Wine cellar mold</name>
    <name type="synonym">Racodium cellare</name>
    <dbReference type="NCBI Taxonomy" id="395010"/>
    <lineage>
        <taxon>Eukaryota</taxon>
        <taxon>Fungi</taxon>
        <taxon>Dikarya</taxon>
        <taxon>Ascomycota</taxon>
        <taxon>Pezizomycotina</taxon>
        <taxon>Dothideomycetes</taxon>
        <taxon>Dothideomycetidae</taxon>
        <taxon>Mycosphaerellales</taxon>
        <taxon>Mycosphaerellaceae</taxon>
        <taxon>Zasmidium</taxon>
    </lineage>
</organism>
<dbReference type="Pfam" id="PF00106">
    <property type="entry name" value="adh_short"/>
    <property type="match status" value="1"/>
</dbReference>
<dbReference type="PRINTS" id="PR00081">
    <property type="entry name" value="GDHRDH"/>
</dbReference>
<evidence type="ECO:0000256" key="2">
    <source>
        <dbReference type="ARBA" id="ARBA00023002"/>
    </source>
</evidence>
<comment type="caution">
    <text evidence="3">The sequence shown here is derived from an EMBL/GenBank/DDBJ whole genome shotgun (WGS) entry which is preliminary data.</text>
</comment>
<dbReference type="Gene3D" id="3.40.50.720">
    <property type="entry name" value="NAD(P)-binding Rossmann-like Domain"/>
    <property type="match status" value="1"/>
</dbReference>
<gene>
    <name evidence="3" type="ORF">PRZ48_012509</name>
</gene>
<name>A0ABR0E5C5_ZASCE</name>
<evidence type="ECO:0000313" key="4">
    <source>
        <dbReference type="Proteomes" id="UP001305779"/>
    </source>
</evidence>
<dbReference type="InterPro" id="IPR036291">
    <property type="entry name" value="NAD(P)-bd_dom_sf"/>
</dbReference>